<reference evidence="2 3" key="1">
    <citation type="journal article" date="2019" name="Commun. Biol.">
        <title>The bagworm genome reveals a unique fibroin gene that provides high tensile strength.</title>
        <authorList>
            <person name="Kono N."/>
            <person name="Nakamura H."/>
            <person name="Ohtoshi R."/>
            <person name="Tomita M."/>
            <person name="Numata K."/>
            <person name="Arakawa K."/>
        </authorList>
    </citation>
    <scope>NUCLEOTIDE SEQUENCE [LARGE SCALE GENOMIC DNA]</scope>
</reference>
<accession>A0A4C1Y9H4</accession>
<evidence type="ECO:0000313" key="2">
    <source>
        <dbReference type="EMBL" id="GBP71522.1"/>
    </source>
</evidence>
<feature type="region of interest" description="Disordered" evidence="1">
    <location>
        <begin position="149"/>
        <end position="168"/>
    </location>
</feature>
<protein>
    <submittedName>
        <fullName evidence="2">Uncharacterized protein</fullName>
    </submittedName>
</protein>
<evidence type="ECO:0000313" key="3">
    <source>
        <dbReference type="Proteomes" id="UP000299102"/>
    </source>
</evidence>
<comment type="caution">
    <text evidence="2">The sequence shown here is derived from an EMBL/GenBank/DDBJ whole genome shotgun (WGS) entry which is preliminary data.</text>
</comment>
<keyword evidence="3" id="KW-1185">Reference proteome</keyword>
<gene>
    <name evidence="2" type="ORF">EVAR_50582_1</name>
</gene>
<proteinExistence type="predicted"/>
<dbReference type="Proteomes" id="UP000299102">
    <property type="component" value="Unassembled WGS sequence"/>
</dbReference>
<sequence>MPARQWASRVRASLTVDHRSTPSIFRRARLFVPQTTSFIIRIETFFWRWVLIKSHFIALCVDQRHLVAARPPPSRGVPERPARPARSAFIQTTRLLGKALMTLPGTKLRLSNYSNLIKDRVAIRRVAHKQPKTGVMISRFRGLKGYSHNERAESPHAASRHVPATPRAPRGLRAERLEFSLLYKATGKM</sequence>
<organism evidence="2 3">
    <name type="scientific">Eumeta variegata</name>
    <name type="common">Bagworm moth</name>
    <name type="synonym">Eumeta japonica</name>
    <dbReference type="NCBI Taxonomy" id="151549"/>
    <lineage>
        <taxon>Eukaryota</taxon>
        <taxon>Metazoa</taxon>
        <taxon>Ecdysozoa</taxon>
        <taxon>Arthropoda</taxon>
        <taxon>Hexapoda</taxon>
        <taxon>Insecta</taxon>
        <taxon>Pterygota</taxon>
        <taxon>Neoptera</taxon>
        <taxon>Endopterygota</taxon>
        <taxon>Lepidoptera</taxon>
        <taxon>Glossata</taxon>
        <taxon>Ditrysia</taxon>
        <taxon>Tineoidea</taxon>
        <taxon>Psychidae</taxon>
        <taxon>Oiketicinae</taxon>
        <taxon>Eumeta</taxon>
    </lineage>
</organism>
<name>A0A4C1Y9H4_EUMVA</name>
<evidence type="ECO:0000256" key="1">
    <source>
        <dbReference type="SAM" id="MobiDB-lite"/>
    </source>
</evidence>
<dbReference type="EMBL" id="BGZK01001112">
    <property type="protein sequence ID" value="GBP71522.1"/>
    <property type="molecule type" value="Genomic_DNA"/>
</dbReference>
<dbReference type="AlphaFoldDB" id="A0A4C1Y9H4"/>